<dbReference type="Pfam" id="PF00730">
    <property type="entry name" value="HhH-GPD"/>
    <property type="match status" value="1"/>
</dbReference>
<dbReference type="GO" id="GO:0051536">
    <property type="term" value="F:iron-sulfur cluster binding"/>
    <property type="evidence" value="ECO:0007669"/>
    <property type="project" value="UniProtKB-KW"/>
</dbReference>
<sequence>MDGRTLRAIRRRILDWYAIHQRDLPWRKTHDSYHILVSEVMLQQTQVGRVIEKYHEFLTRFPTIDVLARARASSVIKTWKGLGYNRRALFLQKTARAVVREHGGNFPRTLEELKKLPGVG</sequence>
<evidence type="ECO:0000256" key="5">
    <source>
        <dbReference type="ARBA" id="ARBA00022801"/>
    </source>
</evidence>
<comment type="caution">
    <text evidence="11">The sequence shown here is derived from an EMBL/GenBank/DDBJ whole genome shotgun (WGS) entry which is preliminary data.</text>
</comment>
<dbReference type="InterPro" id="IPR044298">
    <property type="entry name" value="MIG/MutY"/>
</dbReference>
<keyword evidence="3" id="KW-0479">Metal-binding</keyword>
<dbReference type="GO" id="GO:0006298">
    <property type="term" value="P:mismatch repair"/>
    <property type="evidence" value="ECO:0007669"/>
    <property type="project" value="TreeGrafter"/>
</dbReference>
<feature type="domain" description="HhH-GPD" evidence="10">
    <location>
        <begin position="37"/>
        <end position="105"/>
    </location>
</feature>
<accession>A0A2M6NZV5</accession>
<proteinExistence type="inferred from homology"/>
<evidence type="ECO:0000256" key="3">
    <source>
        <dbReference type="ARBA" id="ARBA00022723"/>
    </source>
</evidence>
<dbReference type="InterPro" id="IPR003265">
    <property type="entry name" value="HhH-GPD_domain"/>
</dbReference>
<dbReference type="InterPro" id="IPR011257">
    <property type="entry name" value="DNA_glycosylase"/>
</dbReference>
<organism evidence="11 12">
    <name type="scientific">Candidatus Magasanikbacteria bacterium CG10_big_fil_rev_8_21_14_0_10_38_6</name>
    <dbReference type="NCBI Taxonomy" id="1974647"/>
    <lineage>
        <taxon>Bacteria</taxon>
        <taxon>Candidatus Magasanikiibacteriota</taxon>
    </lineage>
</organism>
<dbReference type="SUPFAM" id="SSF48150">
    <property type="entry name" value="DNA-glycosylase"/>
    <property type="match status" value="1"/>
</dbReference>
<keyword evidence="8" id="KW-0234">DNA repair</keyword>
<dbReference type="GO" id="GO:0032357">
    <property type="term" value="F:oxidized purine DNA binding"/>
    <property type="evidence" value="ECO:0007669"/>
    <property type="project" value="TreeGrafter"/>
</dbReference>
<evidence type="ECO:0000259" key="10">
    <source>
        <dbReference type="Pfam" id="PF00730"/>
    </source>
</evidence>
<dbReference type="GO" id="GO:0034039">
    <property type="term" value="F:8-oxo-7,8-dihydroguanine DNA N-glycosylase activity"/>
    <property type="evidence" value="ECO:0007669"/>
    <property type="project" value="TreeGrafter"/>
</dbReference>
<keyword evidence="5" id="KW-0378">Hydrolase</keyword>
<keyword evidence="6" id="KW-0408">Iron</keyword>
<dbReference type="CDD" id="cd00056">
    <property type="entry name" value="ENDO3c"/>
    <property type="match status" value="1"/>
</dbReference>
<gene>
    <name evidence="11" type="ORF">COU30_04755</name>
</gene>
<name>A0A2M6NZV5_9BACT</name>
<dbReference type="GO" id="GO:0000701">
    <property type="term" value="F:purine-specific mismatch base pair DNA N-glycosylase activity"/>
    <property type="evidence" value="ECO:0007669"/>
    <property type="project" value="TreeGrafter"/>
</dbReference>
<feature type="non-terminal residue" evidence="11">
    <location>
        <position position="120"/>
    </location>
</feature>
<evidence type="ECO:0000256" key="4">
    <source>
        <dbReference type="ARBA" id="ARBA00022763"/>
    </source>
</evidence>
<evidence type="ECO:0000313" key="11">
    <source>
        <dbReference type="EMBL" id="PIR77013.1"/>
    </source>
</evidence>
<keyword evidence="4" id="KW-0227">DNA damage</keyword>
<dbReference type="AlphaFoldDB" id="A0A2M6NZV5"/>
<protein>
    <submittedName>
        <fullName evidence="11">A/G-specific adenine glycosylase</fullName>
    </submittedName>
</protein>
<comment type="similarity">
    <text evidence="2">Belongs to the Nth/MutY family.</text>
</comment>
<dbReference type="GO" id="GO:0046872">
    <property type="term" value="F:metal ion binding"/>
    <property type="evidence" value="ECO:0007669"/>
    <property type="project" value="UniProtKB-KW"/>
</dbReference>
<evidence type="ECO:0000256" key="6">
    <source>
        <dbReference type="ARBA" id="ARBA00023004"/>
    </source>
</evidence>
<keyword evidence="9" id="KW-0326">Glycosidase</keyword>
<dbReference type="Gene3D" id="1.10.340.30">
    <property type="entry name" value="Hypothetical protein, domain 2"/>
    <property type="match status" value="1"/>
</dbReference>
<comment type="cofactor">
    <cofactor evidence="1">
        <name>[4Fe-4S] cluster</name>
        <dbReference type="ChEBI" id="CHEBI:49883"/>
    </cofactor>
</comment>
<keyword evidence="7" id="KW-0411">Iron-sulfur</keyword>
<dbReference type="GO" id="GO:0035485">
    <property type="term" value="F:adenine/guanine mispair binding"/>
    <property type="evidence" value="ECO:0007669"/>
    <property type="project" value="TreeGrafter"/>
</dbReference>
<dbReference type="PANTHER" id="PTHR42944:SF1">
    <property type="entry name" value="ADENINE DNA GLYCOSYLASE"/>
    <property type="match status" value="1"/>
</dbReference>
<evidence type="ECO:0000256" key="7">
    <source>
        <dbReference type="ARBA" id="ARBA00023014"/>
    </source>
</evidence>
<evidence type="ECO:0000256" key="9">
    <source>
        <dbReference type="ARBA" id="ARBA00023295"/>
    </source>
</evidence>
<dbReference type="EMBL" id="PFBW01000200">
    <property type="protein sequence ID" value="PIR77013.1"/>
    <property type="molecule type" value="Genomic_DNA"/>
</dbReference>
<dbReference type="Proteomes" id="UP000228528">
    <property type="component" value="Unassembled WGS sequence"/>
</dbReference>
<evidence type="ECO:0000256" key="1">
    <source>
        <dbReference type="ARBA" id="ARBA00001966"/>
    </source>
</evidence>
<evidence type="ECO:0000313" key="12">
    <source>
        <dbReference type="Proteomes" id="UP000228528"/>
    </source>
</evidence>
<evidence type="ECO:0000256" key="8">
    <source>
        <dbReference type="ARBA" id="ARBA00023204"/>
    </source>
</evidence>
<evidence type="ECO:0000256" key="2">
    <source>
        <dbReference type="ARBA" id="ARBA00008343"/>
    </source>
</evidence>
<dbReference type="GO" id="GO:0006284">
    <property type="term" value="P:base-excision repair"/>
    <property type="evidence" value="ECO:0007669"/>
    <property type="project" value="InterPro"/>
</dbReference>
<reference evidence="12" key="1">
    <citation type="submission" date="2017-09" db="EMBL/GenBank/DDBJ databases">
        <title>Depth-based differentiation of microbial function through sediment-hosted aquifers and enrichment of novel symbionts in the deep terrestrial subsurface.</title>
        <authorList>
            <person name="Probst A.J."/>
            <person name="Ladd B."/>
            <person name="Jarett J.K."/>
            <person name="Geller-Mcgrath D.E."/>
            <person name="Sieber C.M.K."/>
            <person name="Emerson J.B."/>
            <person name="Anantharaman K."/>
            <person name="Thomas B.C."/>
            <person name="Malmstrom R."/>
            <person name="Stieglmeier M."/>
            <person name="Klingl A."/>
            <person name="Woyke T."/>
            <person name="Ryan C.M."/>
            <person name="Banfield J.F."/>
        </authorList>
    </citation>
    <scope>NUCLEOTIDE SEQUENCE [LARGE SCALE GENOMIC DNA]</scope>
</reference>
<dbReference type="PANTHER" id="PTHR42944">
    <property type="entry name" value="ADENINE DNA GLYCOSYLASE"/>
    <property type="match status" value="1"/>
</dbReference>